<proteinExistence type="predicted"/>
<dbReference type="InterPro" id="IPR017811">
    <property type="entry name" value="Mca"/>
</dbReference>
<dbReference type="PANTHER" id="PTHR12993:SF11">
    <property type="entry name" value="N-ACETYLGLUCOSAMINYL-PHOSPHATIDYLINOSITOL DE-N-ACETYLASE"/>
    <property type="match status" value="1"/>
</dbReference>
<reference evidence="1" key="1">
    <citation type="submission" date="2020-05" db="EMBL/GenBank/DDBJ databases">
        <authorList>
            <person name="Chiriac C."/>
            <person name="Salcher M."/>
            <person name="Ghai R."/>
            <person name="Kavagutti S V."/>
        </authorList>
    </citation>
    <scope>NUCLEOTIDE SEQUENCE</scope>
</reference>
<sequence length="283" mass="31618">MLDRCILSVHAHPDDEASKGAPTVARYGASGVRSVLVTCTGGEEGDILNPAMDRPEVRENLHAVRLDELRRAAEIIGYDEVVLLGYRDSGMPDSEANAHPEAFANVELDEAVAALVAIIRRTRPQVILTYGDNQQGYPHPDHLRVHEISVPAFNLAADAEYRPELGEPFAPSKLYYSVWSMKRIRATHEKFLELGLESPYSAEWFERPDQDDRVTTSIDIAEHYEVRLEALRAHATQVDPESPFWFGLPPEVARAVHPYEDFILGHSRVEVALPEDDLFAGIS</sequence>
<dbReference type="GO" id="GO:0010126">
    <property type="term" value="P:mycothiol metabolic process"/>
    <property type="evidence" value="ECO:0007669"/>
    <property type="project" value="InterPro"/>
</dbReference>
<dbReference type="EMBL" id="CAFBNC010000009">
    <property type="protein sequence ID" value="CAB4925439.1"/>
    <property type="molecule type" value="Genomic_DNA"/>
</dbReference>
<dbReference type="SUPFAM" id="SSF102588">
    <property type="entry name" value="LmbE-like"/>
    <property type="match status" value="1"/>
</dbReference>
<dbReference type="Pfam" id="PF02585">
    <property type="entry name" value="PIG-L"/>
    <property type="match status" value="1"/>
</dbReference>
<accession>A0A6J5YE24</accession>
<dbReference type="Gene3D" id="3.40.50.10320">
    <property type="entry name" value="LmbE-like"/>
    <property type="match status" value="1"/>
</dbReference>
<dbReference type="GO" id="GO:0016811">
    <property type="term" value="F:hydrolase activity, acting on carbon-nitrogen (but not peptide) bonds, in linear amides"/>
    <property type="evidence" value="ECO:0007669"/>
    <property type="project" value="TreeGrafter"/>
</dbReference>
<protein>
    <submittedName>
        <fullName evidence="1">Unannotated protein</fullName>
    </submittedName>
</protein>
<evidence type="ECO:0000313" key="1">
    <source>
        <dbReference type="EMBL" id="CAB4322657.1"/>
    </source>
</evidence>
<dbReference type="InterPro" id="IPR024078">
    <property type="entry name" value="LmbE-like_dom_sf"/>
</dbReference>
<gene>
    <name evidence="1" type="ORF">UFOPK1392_00393</name>
    <name evidence="2" type="ORF">UFOPK3733_00337</name>
</gene>
<dbReference type="EMBL" id="CAEMXZ010000010">
    <property type="protein sequence ID" value="CAB4322657.1"/>
    <property type="molecule type" value="Genomic_DNA"/>
</dbReference>
<name>A0A6J5YE24_9ZZZZ</name>
<dbReference type="AlphaFoldDB" id="A0A6J5YE24"/>
<dbReference type="PANTHER" id="PTHR12993">
    <property type="entry name" value="N-ACETYLGLUCOSAMINYL-PHOSPHATIDYLINOSITOL DE-N-ACETYLASE-RELATED"/>
    <property type="match status" value="1"/>
</dbReference>
<evidence type="ECO:0000313" key="2">
    <source>
        <dbReference type="EMBL" id="CAB4925439.1"/>
    </source>
</evidence>
<dbReference type="NCBIfam" id="TIGR03446">
    <property type="entry name" value="mycothiol_Mca"/>
    <property type="match status" value="1"/>
</dbReference>
<organism evidence="1">
    <name type="scientific">freshwater metagenome</name>
    <dbReference type="NCBI Taxonomy" id="449393"/>
    <lineage>
        <taxon>unclassified sequences</taxon>
        <taxon>metagenomes</taxon>
        <taxon>ecological metagenomes</taxon>
    </lineage>
</organism>
<dbReference type="InterPro" id="IPR003737">
    <property type="entry name" value="GlcNAc_PI_deacetylase-related"/>
</dbReference>